<dbReference type="SUPFAM" id="SSF51215">
    <property type="entry name" value="Regulatory protein AraC"/>
    <property type="match status" value="1"/>
</dbReference>
<dbReference type="AlphaFoldDB" id="A0A328U6V8"/>
<feature type="domain" description="HTH araC/xylS-type" evidence="4">
    <location>
        <begin position="185"/>
        <end position="285"/>
    </location>
</feature>
<dbReference type="GO" id="GO:0003700">
    <property type="term" value="F:DNA-binding transcription factor activity"/>
    <property type="evidence" value="ECO:0007669"/>
    <property type="project" value="InterPro"/>
</dbReference>
<dbReference type="SUPFAM" id="SSF46689">
    <property type="entry name" value="Homeodomain-like"/>
    <property type="match status" value="1"/>
</dbReference>
<proteinExistence type="predicted"/>
<dbReference type="PROSITE" id="PS00041">
    <property type="entry name" value="HTH_ARAC_FAMILY_1"/>
    <property type="match status" value="1"/>
</dbReference>
<dbReference type="Proteomes" id="UP000249260">
    <property type="component" value="Unassembled WGS sequence"/>
</dbReference>
<dbReference type="RefSeq" id="WP_112880198.1">
    <property type="nucleotide sequence ID" value="NZ_QLUW01000001.1"/>
</dbReference>
<dbReference type="InterPro" id="IPR020449">
    <property type="entry name" value="Tscrpt_reg_AraC-type_HTH"/>
</dbReference>
<dbReference type="PANTHER" id="PTHR43280:SF28">
    <property type="entry name" value="HTH-TYPE TRANSCRIPTIONAL ACTIVATOR RHAS"/>
    <property type="match status" value="1"/>
</dbReference>
<dbReference type="Gene3D" id="1.10.10.60">
    <property type="entry name" value="Homeodomain-like"/>
    <property type="match status" value="2"/>
</dbReference>
<evidence type="ECO:0000313" key="6">
    <source>
        <dbReference type="Proteomes" id="UP000249260"/>
    </source>
</evidence>
<evidence type="ECO:0000259" key="4">
    <source>
        <dbReference type="PROSITE" id="PS01124"/>
    </source>
</evidence>
<dbReference type="InterPro" id="IPR003313">
    <property type="entry name" value="AraC-bd"/>
</dbReference>
<dbReference type="EMBL" id="QLUW01000001">
    <property type="protein sequence ID" value="RAP77131.1"/>
    <property type="molecule type" value="Genomic_DNA"/>
</dbReference>
<dbReference type="InterPro" id="IPR014710">
    <property type="entry name" value="RmlC-like_jellyroll"/>
</dbReference>
<evidence type="ECO:0000256" key="2">
    <source>
        <dbReference type="ARBA" id="ARBA00023125"/>
    </source>
</evidence>
<organism evidence="5 6">
    <name type="scientific">Paenibacillus montanisoli</name>
    <dbReference type="NCBI Taxonomy" id="2081970"/>
    <lineage>
        <taxon>Bacteria</taxon>
        <taxon>Bacillati</taxon>
        <taxon>Bacillota</taxon>
        <taxon>Bacilli</taxon>
        <taxon>Bacillales</taxon>
        <taxon>Paenibacillaceae</taxon>
        <taxon>Paenibacillus</taxon>
    </lineage>
</organism>
<name>A0A328U6V8_9BACL</name>
<keyword evidence="1" id="KW-0805">Transcription regulation</keyword>
<dbReference type="Gene3D" id="2.60.120.10">
    <property type="entry name" value="Jelly Rolls"/>
    <property type="match status" value="1"/>
</dbReference>
<gene>
    <name evidence="5" type="ORF">DL346_01095</name>
</gene>
<dbReference type="InterPro" id="IPR018062">
    <property type="entry name" value="HTH_AraC-typ_CS"/>
</dbReference>
<dbReference type="SMART" id="SM00342">
    <property type="entry name" value="HTH_ARAC"/>
    <property type="match status" value="1"/>
</dbReference>
<dbReference type="OrthoDB" id="2547375at2"/>
<protein>
    <submittedName>
        <fullName evidence="5">AraC family transcriptional regulator</fullName>
    </submittedName>
</protein>
<keyword evidence="3" id="KW-0804">Transcription</keyword>
<sequence>MDFTVFRPYVNYATRYAFSKGQENCNRHGYSSAIYLISEGKGVLHTCGRTYETGQGSLLYIPAGQPHDWIADSQDPMVHICCYFDWVYRDRHANFSSPSHICYDADLLLCNQLDIAFPYPIPEHLKVEKLHIWIDHFEKFYVENNFVNERTYMSNIRTQSHFLQFIDFFLSFVLKDDHVPDPRIYKLLRQLDQDLLHGKLLPLETYYRELRISRGYFFELFKHATGLPPIQYINQFRINRAKDDLRNSTISVTEIAEKHRFSSVHYFSKLFRQLTGKSPREFRDEVHM</sequence>
<dbReference type="InterPro" id="IPR018060">
    <property type="entry name" value="HTH_AraC"/>
</dbReference>
<keyword evidence="2" id="KW-0238">DNA-binding</keyword>
<reference evidence="5 6" key="1">
    <citation type="submission" date="2018-06" db="EMBL/GenBank/DDBJ databases">
        <title>Paenibacillus montanisoli sp. nov., isolated from mountain area soil.</title>
        <authorList>
            <person name="Wu M."/>
        </authorList>
    </citation>
    <scope>NUCLEOTIDE SEQUENCE [LARGE SCALE GENOMIC DNA]</scope>
    <source>
        <strain evidence="5 6">RA17</strain>
    </source>
</reference>
<evidence type="ECO:0000313" key="5">
    <source>
        <dbReference type="EMBL" id="RAP77131.1"/>
    </source>
</evidence>
<accession>A0A328U6V8</accession>
<dbReference type="PANTHER" id="PTHR43280">
    <property type="entry name" value="ARAC-FAMILY TRANSCRIPTIONAL REGULATOR"/>
    <property type="match status" value="1"/>
</dbReference>
<dbReference type="Pfam" id="PF02311">
    <property type="entry name" value="AraC_binding"/>
    <property type="match status" value="1"/>
</dbReference>
<dbReference type="PROSITE" id="PS01124">
    <property type="entry name" value="HTH_ARAC_FAMILY_2"/>
    <property type="match status" value="1"/>
</dbReference>
<keyword evidence="6" id="KW-1185">Reference proteome</keyword>
<dbReference type="PRINTS" id="PR00032">
    <property type="entry name" value="HTHARAC"/>
</dbReference>
<evidence type="ECO:0000256" key="1">
    <source>
        <dbReference type="ARBA" id="ARBA00023015"/>
    </source>
</evidence>
<dbReference type="GO" id="GO:0043565">
    <property type="term" value="F:sequence-specific DNA binding"/>
    <property type="evidence" value="ECO:0007669"/>
    <property type="project" value="InterPro"/>
</dbReference>
<comment type="caution">
    <text evidence="5">The sequence shown here is derived from an EMBL/GenBank/DDBJ whole genome shotgun (WGS) entry which is preliminary data.</text>
</comment>
<dbReference type="InterPro" id="IPR037923">
    <property type="entry name" value="HTH-like"/>
</dbReference>
<evidence type="ECO:0000256" key="3">
    <source>
        <dbReference type="ARBA" id="ARBA00023163"/>
    </source>
</evidence>
<dbReference type="InterPro" id="IPR009057">
    <property type="entry name" value="Homeodomain-like_sf"/>
</dbReference>
<dbReference type="Pfam" id="PF12833">
    <property type="entry name" value="HTH_18"/>
    <property type="match status" value="1"/>
</dbReference>